<evidence type="ECO:0000256" key="1">
    <source>
        <dbReference type="ARBA" id="ARBA00022729"/>
    </source>
</evidence>
<protein>
    <submittedName>
        <fullName evidence="3">T9SS type A sorting domain-containing protein</fullName>
    </submittedName>
</protein>
<keyword evidence="1" id="KW-0732">Signal</keyword>
<evidence type="ECO:0000313" key="3">
    <source>
        <dbReference type="EMBL" id="TZF96024.1"/>
    </source>
</evidence>
<dbReference type="OrthoDB" id="8781670at2"/>
<accession>A0A5D8ZSW3</accession>
<dbReference type="EMBL" id="VTRU01000002">
    <property type="protein sequence ID" value="TZF96024.1"/>
    <property type="molecule type" value="Genomic_DNA"/>
</dbReference>
<feature type="domain" description="Secretion system C-terminal sorting" evidence="2">
    <location>
        <begin position="242"/>
        <end position="307"/>
    </location>
</feature>
<dbReference type="AlphaFoldDB" id="A0A5D8ZSW3"/>
<dbReference type="NCBIfam" id="TIGR04183">
    <property type="entry name" value="Por_Secre_tail"/>
    <property type="match status" value="1"/>
</dbReference>
<dbReference type="Proteomes" id="UP000323884">
    <property type="component" value="Unassembled WGS sequence"/>
</dbReference>
<evidence type="ECO:0000313" key="4">
    <source>
        <dbReference type="Proteomes" id="UP000323884"/>
    </source>
</evidence>
<keyword evidence="4" id="KW-1185">Reference proteome</keyword>
<proteinExistence type="predicted"/>
<dbReference type="InterPro" id="IPR026444">
    <property type="entry name" value="Secre_tail"/>
</dbReference>
<dbReference type="Pfam" id="PF18962">
    <property type="entry name" value="Por_Secre_tail"/>
    <property type="match status" value="1"/>
</dbReference>
<gene>
    <name evidence="3" type="ORF">FW781_11355</name>
</gene>
<name>A0A5D8ZSW3_9FLAO</name>
<sequence length="309" mass="34054">MLNPFMQLINNKYSQIAQKKVIIFIFLLHLLTTSKPKQMKTKLLFMFLVSFIFGNAQILSETFQGTTFPPTGWTTGTNVASRPWGFTTTIFNASGQLTFNITGGKSAGIGWIAQAQDAHLTSPSFSLVGTTNPVLKFNAKIGYEYMVDPNPNGDLKVEVSTDGGTTWNQVWVEEDYGFFIDYETLAITVSLTPYAGQANVKFRFHYVANDADSLSIDDVQVLSSATLSTQETSAKAKDITDIYPNPTRGEINIKTDKKIKSATVIDASGKSVFNNTSERLDISSLPKGNYLLKVDFSDGTSKTEKVIKQ</sequence>
<organism evidence="3 4">
    <name type="scientific">Chryseobacterium panacisoli</name>
    <dbReference type="NCBI Taxonomy" id="1807141"/>
    <lineage>
        <taxon>Bacteria</taxon>
        <taxon>Pseudomonadati</taxon>
        <taxon>Bacteroidota</taxon>
        <taxon>Flavobacteriia</taxon>
        <taxon>Flavobacteriales</taxon>
        <taxon>Weeksellaceae</taxon>
        <taxon>Chryseobacterium group</taxon>
        <taxon>Chryseobacterium</taxon>
    </lineage>
</organism>
<reference evidence="3 4" key="1">
    <citation type="submission" date="2019-08" db="EMBL/GenBank/DDBJ databases">
        <title>Draft genome sequence of Chryseobacterium sp. Gsoil 183.</title>
        <authorList>
            <person name="Im W.-T."/>
        </authorList>
    </citation>
    <scope>NUCLEOTIDE SEQUENCE [LARGE SCALE GENOMIC DNA]</scope>
    <source>
        <strain evidence="3 4">Gsoil 183</strain>
    </source>
</reference>
<dbReference type="Gene3D" id="2.60.120.260">
    <property type="entry name" value="Galactose-binding domain-like"/>
    <property type="match status" value="1"/>
</dbReference>
<comment type="caution">
    <text evidence="3">The sequence shown here is derived from an EMBL/GenBank/DDBJ whole genome shotgun (WGS) entry which is preliminary data.</text>
</comment>
<evidence type="ECO:0000259" key="2">
    <source>
        <dbReference type="Pfam" id="PF18962"/>
    </source>
</evidence>